<organism evidence="2 3">
    <name type="scientific">Candidatus Zambryskibacteria bacterium RIFCSPHIGHO2_02_FULL_43_37</name>
    <dbReference type="NCBI Taxonomy" id="1802749"/>
    <lineage>
        <taxon>Bacteria</taxon>
        <taxon>Candidatus Zambryskiibacteriota</taxon>
    </lineage>
</organism>
<protein>
    <recommendedName>
        <fullName evidence="1">LysM domain-containing protein</fullName>
    </recommendedName>
</protein>
<dbReference type="InterPro" id="IPR050570">
    <property type="entry name" value="Cell_wall_metabolism_enzyme"/>
</dbReference>
<dbReference type="InterPro" id="IPR036779">
    <property type="entry name" value="LysM_dom_sf"/>
</dbReference>
<dbReference type="PROSITE" id="PS51782">
    <property type="entry name" value="LYSM"/>
    <property type="match status" value="2"/>
</dbReference>
<proteinExistence type="predicted"/>
<dbReference type="InterPro" id="IPR011055">
    <property type="entry name" value="Dup_hybrid_motif"/>
</dbReference>
<feature type="domain" description="LysM" evidence="1">
    <location>
        <begin position="140"/>
        <end position="184"/>
    </location>
</feature>
<dbReference type="SMART" id="SM00257">
    <property type="entry name" value="LysM"/>
    <property type="match status" value="2"/>
</dbReference>
<feature type="domain" description="LysM" evidence="1">
    <location>
        <begin position="91"/>
        <end position="134"/>
    </location>
</feature>
<dbReference type="Pfam" id="PF01551">
    <property type="entry name" value="Peptidase_M23"/>
    <property type="match status" value="1"/>
</dbReference>
<accession>A0A1G2TGQ0</accession>
<evidence type="ECO:0000313" key="2">
    <source>
        <dbReference type="EMBL" id="OHA96362.1"/>
    </source>
</evidence>
<dbReference type="Pfam" id="PF01476">
    <property type="entry name" value="LysM"/>
    <property type="match status" value="2"/>
</dbReference>
<dbReference type="PANTHER" id="PTHR21666">
    <property type="entry name" value="PEPTIDASE-RELATED"/>
    <property type="match status" value="1"/>
</dbReference>
<dbReference type="SUPFAM" id="SSF51261">
    <property type="entry name" value="Duplicated hybrid motif"/>
    <property type="match status" value="1"/>
</dbReference>
<dbReference type="CDD" id="cd00118">
    <property type="entry name" value="LysM"/>
    <property type="match status" value="2"/>
</dbReference>
<dbReference type="GO" id="GO:0004222">
    <property type="term" value="F:metalloendopeptidase activity"/>
    <property type="evidence" value="ECO:0007669"/>
    <property type="project" value="TreeGrafter"/>
</dbReference>
<dbReference type="Gene3D" id="2.70.70.10">
    <property type="entry name" value="Glucose Permease (Domain IIA)"/>
    <property type="match status" value="1"/>
</dbReference>
<name>A0A1G2TGQ0_9BACT</name>
<dbReference type="Proteomes" id="UP000177279">
    <property type="component" value="Unassembled WGS sequence"/>
</dbReference>
<gene>
    <name evidence="2" type="ORF">A3D49_00510</name>
</gene>
<dbReference type="InterPro" id="IPR016047">
    <property type="entry name" value="M23ase_b-sheet_dom"/>
</dbReference>
<comment type="caution">
    <text evidence="2">The sequence shown here is derived from an EMBL/GenBank/DDBJ whole genome shotgun (WGS) entry which is preliminary data.</text>
</comment>
<dbReference type="CDD" id="cd12797">
    <property type="entry name" value="M23_peptidase"/>
    <property type="match status" value="1"/>
</dbReference>
<sequence>MALLSHFVILGLILLPVLVSARSQSGKVLRMPENYDAGNSQTMDLLEGYLNLNPVGIGGPLLATIEGSALASGEDAGAYIDLGKSGTGEISTYVVRPGDTLSGIAEMFGVSANTIVWANNMTSRTLKVGQELVILPITGVKHTVKSGDTLQSIAQKYKADLNDILSYNGLETGSKIAVGDVIIIPDGVISATQSAIAKSTSQTVVSSGYFIRPIIGGRKTQGIHGYNGVDIAAPTGTPLIASAEGTVIIAKTSGYNGGYGLYVAIKHPNGTQTVYGHMSRVNVTVGEHVSQGEVIGAVGNTGRSTGPHVHFEIRGAKNPF</sequence>
<evidence type="ECO:0000259" key="1">
    <source>
        <dbReference type="PROSITE" id="PS51782"/>
    </source>
</evidence>
<dbReference type="AlphaFoldDB" id="A0A1G2TGQ0"/>
<dbReference type="EMBL" id="MHVS01000005">
    <property type="protein sequence ID" value="OHA96362.1"/>
    <property type="molecule type" value="Genomic_DNA"/>
</dbReference>
<dbReference type="Gene3D" id="3.10.350.10">
    <property type="entry name" value="LysM domain"/>
    <property type="match status" value="2"/>
</dbReference>
<evidence type="ECO:0000313" key="3">
    <source>
        <dbReference type="Proteomes" id="UP000177279"/>
    </source>
</evidence>
<dbReference type="PANTHER" id="PTHR21666:SF270">
    <property type="entry name" value="MUREIN HYDROLASE ACTIVATOR ENVC"/>
    <property type="match status" value="1"/>
</dbReference>
<dbReference type="InterPro" id="IPR018392">
    <property type="entry name" value="LysM"/>
</dbReference>
<reference evidence="2 3" key="1">
    <citation type="journal article" date="2016" name="Nat. Commun.">
        <title>Thousands of microbial genomes shed light on interconnected biogeochemical processes in an aquifer system.</title>
        <authorList>
            <person name="Anantharaman K."/>
            <person name="Brown C.T."/>
            <person name="Hug L.A."/>
            <person name="Sharon I."/>
            <person name="Castelle C.J."/>
            <person name="Probst A.J."/>
            <person name="Thomas B.C."/>
            <person name="Singh A."/>
            <person name="Wilkins M.J."/>
            <person name="Karaoz U."/>
            <person name="Brodie E.L."/>
            <person name="Williams K.H."/>
            <person name="Hubbard S.S."/>
            <person name="Banfield J.F."/>
        </authorList>
    </citation>
    <scope>NUCLEOTIDE SEQUENCE [LARGE SCALE GENOMIC DNA]</scope>
</reference>